<dbReference type="PANTHER" id="PTHR23150">
    <property type="entry name" value="SULFATASE MODIFYING FACTOR 1, 2"/>
    <property type="match status" value="1"/>
</dbReference>
<dbReference type="InterPro" id="IPR042095">
    <property type="entry name" value="SUMF_sf"/>
</dbReference>
<dbReference type="InterPro" id="IPR051043">
    <property type="entry name" value="Sulfatase_Mod_Factor_Kinase"/>
</dbReference>
<dbReference type="GO" id="GO:0030246">
    <property type="term" value="F:carbohydrate binding"/>
    <property type="evidence" value="ECO:0007669"/>
    <property type="project" value="InterPro"/>
</dbReference>
<evidence type="ECO:0000313" key="2">
    <source>
        <dbReference type="EMBL" id="OJX57981.1"/>
    </source>
</evidence>
<dbReference type="Pfam" id="PF03781">
    <property type="entry name" value="FGE-sulfatase"/>
    <property type="match status" value="1"/>
</dbReference>
<reference evidence="2 3" key="1">
    <citation type="submission" date="2016-09" db="EMBL/GenBank/DDBJ databases">
        <title>Genome-resolved meta-omics ties microbial dynamics to process performance in biotechnology for thiocyanate degradation.</title>
        <authorList>
            <person name="Kantor R.S."/>
            <person name="Huddy R.J."/>
            <person name="Iyer R."/>
            <person name="Thomas B.C."/>
            <person name="Brown C.T."/>
            <person name="Anantharaman K."/>
            <person name="Tringe S."/>
            <person name="Hettich R.L."/>
            <person name="Harrison S.T."/>
            <person name="Banfield J.F."/>
        </authorList>
    </citation>
    <scope>NUCLEOTIDE SEQUENCE [LARGE SCALE GENOMIC DNA]</scope>
    <source>
        <strain evidence="2">59-99</strain>
    </source>
</reference>
<dbReference type="PANTHER" id="PTHR23150:SF19">
    <property type="entry name" value="FORMYLGLYCINE-GENERATING ENZYME"/>
    <property type="match status" value="1"/>
</dbReference>
<name>A0A1M3KZJ4_9BACT</name>
<feature type="domain" description="Sulfatase-modifying factor enzyme-like" evidence="1">
    <location>
        <begin position="148"/>
        <end position="397"/>
    </location>
</feature>
<evidence type="ECO:0000259" key="1">
    <source>
        <dbReference type="Pfam" id="PF03781"/>
    </source>
</evidence>
<dbReference type="InterPro" id="IPR016187">
    <property type="entry name" value="CTDL_fold"/>
</dbReference>
<dbReference type="AlphaFoldDB" id="A0A1M3KZJ4"/>
<accession>A0A1M3KZJ4</accession>
<gene>
    <name evidence="2" type="ORF">BGO89_06165</name>
</gene>
<dbReference type="InterPro" id="IPR013784">
    <property type="entry name" value="Carb-bd-like_fold"/>
</dbReference>
<dbReference type="STRING" id="1895771.BGO89_06165"/>
<dbReference type="SUPFAM" id="SSF49452">
    <property type="entry name" value="Starch-binding domain-like"/>
    <property type="match status" value="1"/>
</dbReference>
<evidence type="ECO:0000313" key="3">
    <source>
        <dbReference type="Proteomes" id="UP000184233"/>
    </source>
</evidence>
<dbReference type="GO" id="GO:0120147">
    <property type="term" value="F:formylglycine-generating oxidase activity"/>
    <property type="evidence" value="ECO:0007669"/>
    <property type="project" value="TreeGrafter"/>
</dbReference>
<dbReference type="Gene3D" id="3.90.1580.10">
    <property type="entry name" value="paralog of FGE (formylglycine-generating enzyme)"/>
    <property type="match status" value="1"/>
</dbReference>
<dbReference type="InterPro" id="IPR005532">
    <property type="entry name" value="SUMF_dom"/>
</dbReference>
<dbReference type="EMBL" id="MKVH01000020">
    <property type="protein sequence ID" value="OJX57981.1"/>
    <property type="molecule type" value="Genomic_DNA"/>
</dbReference>
<dbReference type="Gene3D" id="2.60.40.1120">
    <property type="entry name" value="Carboxypeptidase-like, regulatory domain"/>
    <property type="match status" value="1"/>
</dbReference>
<dbReference type="SUPFAM" id="SSF56436">
    <property type="entry name" value="C-type lectin-like"/>
    <property type="match status" value="1"/>
</dbReference>
<organism evidence="2 3">
    <name type="scientific">Candidatus Kapaibacterium thiocyanatum</name>
    <dbReference type="NCBI Taxonomy" id="1895771"/>
    <lineage>
        <taxon>Bacteria</taxon>
        <taxon>Pseudomonadati</taxon>
        <taxon>Candidatus Kapaibacteriota</taxon>
        <taxon>Candidatus Kapaibacteriia</taxon>
        <taxon>Candidatus Kapaibacteriales</taxon>
        <taxon>Candidatus Kapaibacteriaceae</taxon>
        <taxon>Candidatus Kapaibacterium</taxon>
    </lineage>
</organism>
<dbReference type="Pfam" id="PF13620">
    <property type="entry name" value="CarboxypepD_reg"/>
    <property type="match status" value="1"/>
</dbReference>
<comment type="caution">
    <text evidence="2">The sequence shown here is derived from an EMBL/GenBank/DDBJ whole genome shotgun (WGS) entry which is preliminary data.</text>
</comment>
<protein>
    <recommendedName>
        <fullName evidence="1">Sulfatase-modifying factor enzyme-like domain-containing protein</fullName>
    </recommendedName>
</protein>
<sequence length="400" mass="43284">MMMQIVNDMNDTNEGTMMKPTTTMTITASKTMLSMLSVLMLLVLTSGCGSDSTTTPPTTFSIKGVVTAAGGLDVSGVTLTASTGSAAPVTVTTMATGEFTLTGLAAGTYTVRPSKAGFLFTPAERTITVTNADVLSVTFQMTGAVEIAMVSVEPGTFTMGAIEGFIGTGPLTRPQHQVTLTRGLWVGKYEVTQAEYEAVMGTNPSELKDPTHPVNNVDTYDMMEFCNRLSDMHGYDKVYTIHPGDNETRSVQWNWDANGYRLPVEAEWEYFARAGTTTNAYMGNIKRVDENQLDDYAWWRTYAPEQGGSSTTRPVGLKPANPWGLYDILGNVSEACFDNMRTYDASAQVDPVGMPVGRDNVRRGGGYLNSSPETNSAGRVLVPYPAVFASVGFRVVRTRR</sequence>
<dbReference type="Proteomes" id="UP000184233">
    <property type="component" value="Unassembled WGS sequence"/>
</dbReference>
<proteinExistence type="predicted"/>